<gene>
    <name evidence="1" type="ORF">EVA_15076</name>
</gene>
<protein>
    <submittedName>
        <fullName evidence="1">Uncharacterized protein</fullName>
    </submittedName>
</protein>
<comment type="caution">
    <text evidence="1">The sequence shown here is derived from an EMBL/GenBank/DDBJ whole genome shotgun (WGS) entry which is preliminary data.</text>
</comment>
<organism evidence="1">
    <name type="scientific">gut metagenome</name>
    <dbReference type="NCBI Taxonomy" id="749906"/>
    <lineage>
        <taxon>unclassified sequences</taxon>
        <taxon>metagenomes</taxon>
        <taxon>organismal metagenomes</taxon>
    </lineage>
</organism>
<proteinExistence type="predicted"/>
<sequence length="38" mass="4387">MPISLLVILKLLLMLLPYLQRVTFLLSLSKTIQMVVMI</sequence>
<name>J9G4S4_9ZZZZ</name>
<dbReference type="EMBL" id="AMCI01005087">
    <property type="protein sequence ID" value="EJW96817.1"/>
    <property type="molecule type" value="Genomic_DNA"/>
</dbReference>
<evidence type="ECO:0000313" key="1">
    <source>
        <dbReference type="EMBL" id="EJW96817.1"/>
    </source>
</evidence>
<reference evidence="1" key="1">
    <citation type="journal article" date="2012" name="PLoS ONE">
        <title>Gene sets for utilization of primary and secondary nutrition supplies in the distal gut of endangered iberian lynx.</title>
        <authorList>
            <person name="Alcaide M."/>
            <person name="Messina E."/>
            <person name="Richter M."/>
            <person name="Bargiela R."/>
            <person name="Peplies J."/>
            <person name="Huws S.A."/>
            <person name="Newbold C.J."/>
            <person name="Golyshin P.N."/>
            <person name="Simon M.A."/>
            <person name="Lopez G."/>
            <person name="Yakimov M.M."/>
            <person name="Ferrer M."/>
        </authorList>
    </citation>
    <scope>NUCLEOTIDE SEQUENCE</scope>
</reference>
<dbReference type="AlphaFoldDB" id="J9G4S4"/>
<accession>J9G4S4</accession>